<evidence type="ECO:0000313" key="5">
    <source>
        <dbReference type="EMBL" id="PRP74422.1"/>
    </source>
</evidence>
<proteinExistence type="inferred from homology"/>
<comment type="caution">
    <text evidence="5">The sequence shown here is derived from an EMBL/GenBank/DDBJ whole genome shotgun (WGS) entry which is preliminary data.</text>
</comment>
<dbReference type="InterPro" id="IPR006598">
    <property type="entry name" value="CAP10"/>
</dbReference>
<reference evidence="5 6" key="1">
    <citation type="journal article" date="2018" name="Genome Biol. Evol.">
        <title>Multiple Roots of Fruiting Body Formation in Amoebozoa.</title>
        <authorList>
            <person name="Hillmann F."/>
            <person name="Forbes G."/>
            <person name="Novohradska S."/>
            <person name="Ferling I."/>
            <person name="Riege K."/>
            <person name="Groth M."/>
            <person name="Westermann M."/>
            <person name="Marz M."/>
            <person name="Spaller T."/>
            <person name="Winckler T."/>
            <person name="Schaap P."/>
            <person name="Glockner G."/>
        </authorList>
    </citation>
    <scope>NUCLEOTIDE SEQUENCE [LARGE SCALE GENOMIC DNA]</scope>
    <source>
        <strain evidence="5 6">Jena</strain>
    </source>
</reference>
<keyword evidence="3" id="KW-0812">Transmembrane</keyword>
<feature type="domain" description="Glycosyl transferase CAP10" evidence="4">
    <location>
        <begin position="389"/>
        <end position="657"/>
    </location>
</feature>
<dbReference type="AlphaFoldDB" id="A0A2P6MRU2"/>
<keyword evidence="3" id="KW-1133">Transmembrane helix</keyword>
<comment type="similarity">
    <text evidence="1">Belongs to the glycosyltransferase 90 family.</text>
</comment>
<dbReference type="Proteomes" id="UP000241769">
    <property type="component" value="Unassembled WGS sequence"/>
</dbReference>
<feature type="transmembrane region" description="Helical" evidence="3">
    <location>
        <begin position="72"/>
        <end position="90"/>
    </location>
</feature>
<dbReference type="PANTHER" id="PTHR12203">
    <property type="entry name" value="KDEL LYS-ASP-GLU-LEU CONTAINING - RELATED"/>
    <property type="match status" value="1"/>
</dbReference>
<protein>
    <submittedName>
        <fullName evidence="5">Capsule-associated protein CAP1</fullName>
    </submittedName>
</protein>
<dbReference type="EMBL" id="MDYQ01000463">
    <property type="protein sequence ID" value="PRP74422.1"/>
    <property type="molecule type" value="Genomic_DNA"/>
</dbReference>
<dbReference type="InParanoid" id="A0A2P6MRU2"/>
<dbReference type="Pfam" id="PF05686">
    <property type="entry name" value="Glyco_transf_90"/>
    <property type="match status" value="1"/>
</dbReference>
<name>A0A2P6MRU2_9EUKA</name>
<dbReference type="GO" id="GO:0016740">
    <property type="term" value="F:transferase activity"/>
    <property type="evidence" value="ECO:0007669"/>
    <property type="project" value="UniProtKB-KW"/>
</dbReference>
<sequence>MSQSERGRRGALLTSGLACVGGCRREVFESDRFILDLHVFTIRGQQPQRETIIMVWNRGFSIRREFKQRRQLYWVLLIYIPIFLIGQHVLRSAVYVPPVEPEVYGDFDPYNGTSQAPLFGKSHPIPRLMESAKKEFEKRSIHSEKYKDLAYAREDYKRRYNLEPPRGFDRWHSYMVSQRSKEAVNLIDFDAMMENLLPFRAIHPKELRRRLWAVNKNLNRRLVTYKILNGVRMNGTVEEGDKWVLEIMDKYLDTVIAAAGPGELKNIEILYNYLDEPRSLVRYEVVDKYHQAARSKKHEAKKDDPTPDPVWFFGESTDEWGKYEGKQLDQPRPVEMTTLWRKTRDTCPPDSPSRHGAIDPMAGHYFPWVKPAWKYAPLPFTVGGFIKNFSQSLDICVQNDMQSYHGMTLRPSTTSVVTNDLFPIMSGCSMSGYNDILVPGAVFHFNQFVTTKKRVDWRKKIPQMMWRGSSTGAYTVNADWRGTQRGRMVCRVNRRDRSTESVLVDTSFGIRSVNIPTEKLDRMADVAISNIFWVDPRSQDSMRATPCFRMTQNVPFDVLPEYRYLLDVDGNSFSSRFPELLRMGGTVLKSQIVYEWFTSSIVPWYHYVPMNIRFSDTYDIITWFEGFKSLFSQRGPDIELKEAVRMLDARGDAGREAAERAVALAARPHLEEAETIGERGMEFAAGNLRQVDTVVFFYRVLIEWEEMLDIGGEGGGPCDFGCQYKDLF</sequence>
<evidence type="ECO:0000256" key="2">
    <source>
        <dbReference type="ARBA" id="ARBA00022679"/>
    </source>
</evidence>
<dbReference type="SMART" id="SM00672">
    <property type="entry name" value="CAP10"/>
    <property type="match status" value="1"/>
</dbReference>
<evidence type="ECO:0000313" key="6">
    <source>
        <dbReference type="Proteomes" id="UP000241769"/>
    </source>
</evidence>
<accession>A0A2P6MRU2</accession>
<evidence type="ECO:0000259" key="4">
    <source>
        <dbReference type="SMART" id="SM00672"/>
    </source>
</evidence>
<gene>
    <name evidence="5" type="ORF">PROFUN_06551</name>
</gene>
<organism evidence="5 6">
    <name type="scientific">Planoprotostelium fungivorum</name>
    <dbReference type="NCBI Taxonomy" id="1890364"/>
    <lineage>
        <taxon>Eukaryota</taxon>
        <taxon>Amoebozoa</taxon>
        <taxon>Evosea</taxon>
        <taxon>Variosea</taxon>
        <taxon>Cavosteliida</taxon>
        <taxon>Cavosteliaceae</taxon>
        <taxon>Planoprotostelium</taxon>
    </lineage>
</organism>
<keyword evidence="3" id="KW-0472">Membrane</keyword>
<evidence type="ECO:0000256" key="1">
    <source>
        <dbReference type="ARBA" id="ARBA00010118"/>
    </source>
</evidence>
<dbReference type="PANTHER" id="PTHR12203:SF35">
    <property type="entry name" value="PROTEIN O-GLUCOSYLTRANSFERASE 1"/>
    <property type="match status" value="1"/>
</dbReference>
<dbReference type="OrthoDB" id="541052at2759"/>
<evidence type="ECO:0000256" key="3">
    <source>
        <dbReference type="SAM" id="Phobius"/>
    </source>
</evidence>
<keyword evidence="2" id="KW-0808">Transferase</keyword>
<keyword evidence="6" id="KW-1185">Reference proteome</keyword>
<dbReference type="InterPro" id="IPR051091">
    <property type="entry name" value="O-Glucosyltr/Glycosyltrsf_90"/>
</dbReference>